<gene>
    <name evidence="1" type="ORF">SAMN04487970_10484</name>
</gene>
<reference evidence="2" key="1">
    <citation type="submission" date="2016-10" db="EMBL/GenBank/DDBJ databases">
        <authorList>
            <person name="Varghese N."/>
            <person name="Submissions S."/>
        </authorList>
    </citation>
    <scope>NUCLEOTIDE SEQUENCE [LARGE SCALE GENOMIC DNA]</scope>
    <source>
        <strain evidence="2">CGMCC 1.8946</strain>
    </source>
</reference>
<evidence type="ECO:0000313" key="1">
    <source>
        <dbReference type="EMBL" id="SCW79024.1"/>
    </source>
</evidence>
<proteinExistence type="predicted"/>
<accession>A0A1G4TC43</accession>
<protein>
    <submittedName>
        <fullName evidence="1">Uncharacterized protein</fullName>
    </submittedName>
</protein>
<name>A0A1G4TC43_9BACL</name>
<keyword evidence="2" id="KW-1185">Reference proteome</keyword>
<dbReference type="EMBL" id="FMTT01000048">
    <property type="protein sequence ID" value="SCW79024.1"/>
    <property type="molecule type" value="Genomic_DNA"/>
</dbReference>
<dbReference type="AlphaFoldDB" id="A0A1G4TC43"/>
<sequence length="90" mass="10326">MEDSIQSRRCWMIFGSQAPNGPYAFIVGDIPECPLPNLIFKEENWKFEGSLQFPRGLELDHNCLQEILYEVAGLCIVPIQQSDKPKEIRS</sequence>
<evidence type="ECO:0000313" key="2">
    <source>
        <dbReference type="Proteomes" id="UP000198601"/>
    </source>
</evidence>
<dbReference type="Proteomes" id="UP000198601">
    <property type="component" value="Unassembled WGS sequence"/>
</dbReference>
<organism evidence="1 2">
    <name type="scientific">Paenibacillus tianmuensis</name>
    <dbReference type="NCBI Taxonomy" id="624147"/>
    <lineage>
        <taxon>Bacteria</taxon>
        <taxon>Bacillati</taxon>
        <taxon>Bacillota</taxon>
        <taxon>Bacilli</taxon>
        <taxon>Bacillales</taxon>
        <taxon>Paenibacillaceae</taxon>
        <taxon>Paenibacillus</taxon>
    </lineage>
</organism>